<proteinExistence type="predicted"/>
<gene>
    <name evidence="2" type="ORF">DXN05_24185</name>
</gene>
<dbReference type="AlphaFoldDB" id="A0A3E1NCS9"/>
<evidence type="ECO:0000313" key="3">
    <source>
        <dbReference type="Proteomes" id="UP000261284"/>
    </source>
</evidence>
<comment type="caution">
    <text evidence="2">The sequence shown here is derived from an EMBL/GenBank/DDBJ whole genome shotgun (WGS) entry which is preliminary data.</text>
</comment>
<keyword evidence="3" id="KW-1185">Reference proteome</keyword>
<feature type="region of interest" description="Disordered" evidence="1">
    <location>
        <begin position="245"/>
        <end position="271"/>
    </location>
</feature>
<sequence length="447" mass="48697">MIRRVLIVTTLLIAVVFFQCRRPPEISVNPEAGLSSEWTRENLEAELSKAPGNYKGGTVAFADKSGRAASTASLDWHNALFYEADTATFFEVPFRFKNSDDTTTRYLINKDNRETPSRFELVFVKNRATAKLQIKVVETILIRERQFKDRLPGLHYLIKNRDAKGYELVFDLDGNKLEEYSFSKNQKIPKFVAGKGMLPPVTCDYYPTVTYDIICTGGTENGTTCTYVPNTTYVYVCTSTGGSPGGGGGDGVTPSPLDPDLPHPLPGGGSVPSDEPLTIAGPHICKSAIVLASTGAGANTNTCIVNNIPAVYFASEGTFSATFSIQVWAPNDVSTWGVGALAASHIQYAELWDDYYIYTHMESGGVHYTFSVQAQQAIIAQAIDYASLKAEEALLQATNGKTQYMQDFKSYFLTWVRQYMPGTSITVTGGTLPGGIPFASGPSDNNC</sequence>
<name>A0A3E1NCS9_9BACT</name>
<accession>A0A3E1NCS9</accession>
<dbReference type="EMBL" id="QTJU01000018">
    <property type="protein sequence ID" value="RFM25637.1"/>
    <property type="molecule type" value="Genomic_DNA"/>
</dbReference>
<protein>
    <submittedName>
        <fullName evidence="2">Uncharacterized protein</fullName>
    </submittedName>
</protein>
<organism evidence="2 3">
    <name type="scientific">Deminuibacter soli</name>
    <dbReference type="NCBI Taxonomy" id="2291815"/>
    <lineage>
        <taxon>Bacteria</taxon>
        <taxon>Pseudomonadati</taxon>
        <taxon>Bacteroidota</taxon>
        <taxon>Chitinophagia</taxon>
        <taxon>Chitinophagales</taxon>
        <taxon>Chitinophagaceae</taxon>
        <taxon>Deminuibacter</taxon>
    </lineage>
</organism>
<evidence type="ECO:0000256" key="1">
    <source>
        <dbReference type="SAM" id="MobiDB-lite"/>
    </source>
</evidence>
<dbReference type="Proteomes" id="UP000261284">
    <property type="component" value="Unassembled WGS sequence"/>
</dbReference>
<evidence type="ECO:0000313" key="2">
    <source>
        <dbReference type="EMBL" id="RFM25637.1"/>
    </source>
</evidence>
<feature type="compositionally biased region" description="Pro residues" evidence="1">
    <location>
        <begin position="256"/>
        <end position="265"/>
    </location>
</feature>
<reference evidence="2 3" key="1">
    <citation type="submission" date="2018-08" db="EMBL/GenBank/DDBJ databases">
        <title>Chitinophagaceae sp. K23C18032701, a novel bacterium isolated from forest soil.</title>
        <authorList>
            <person name="Wang C."/>
        </authorList>
    </citation>
    <scope>NUCLEOTIDE SEQUENCE [LARGE SCALE GENOMIC DNA]</scope>
    <source>
        <strain evidence="2 3">K23C18032701</strain>
    </source>
</reference>